<dbReference type="SUPFAM" id="SSF53335">
    <property type="entry name" value="S-adenosyl-L-methionine-dependent methyltransferases"/>
    <property type="match status" value="1"/>
</dbReference>
<protein>
    <submittedName>
        <fullName evidence="2">Methyltransferase type 11</fullName>
    </submittedName>
</protein>
<reference evidence="2" key="1">
    <citation type="journal article" date="2016" name="Genome Announc.">
        <title>Draft genomes of two strains of Paenibacillus glucanolyticus with capability to degrade lignocellulose.</title>
        <authorList>
            <person name="Mathews S.L."/>
            <person name="Pawlak J."/>
            <person name="Grunden A.M."/>
        </authorList>
    </citation>
    <scope>NUCLEOTIDE SEQUENCE [LARGE SCALE GENOMIC DNA]</scope>
    <source>
        <strain evidence="2">SLM1</strain>
    </source>
</reference>
<organism evidence="2 3">
    <name type="scientific">Paenibacillus glucanolyticus</name>
    <dbReference type="NCBI Taxonomy" id="59843"/>
    <lineage>
        <taxon>Bacteria</taxon>
        <taxon>Bacillati</taxon>
        <taxon>Bacillota</taxon>
        <taxon>Bacilli</taxon>
        <taxon>Bacillales</taxon>
        <taxon>Paenibacillaceae</taxon>
        <taxon>Paenibacillus</taxon>
    </lineage>
</organism>
<keyword evidence="2" id="KW-0489">Methyltransferase</keyword>
<dbReference type="PANTHER" id="PTHR42912">
    <property type="entry name" value="METHYLTRANSFERASE"/>
    <property type="match status" value="1"/>
</dbReference>
<comment type="caution">
    <text evidence="2">The sequence shown here is derived from an EMBL/GenBank/DDBJ whole genome shotgun (WGS) entry which is preliminary data.</text>
</comment>
<dbReference type="GO" id="GO:0032259">
    <property type="term" value="P:methylation"/>
    <property type="evidence" value="ECO:0007669"/>
    <property type="project" value="UniProtKB-KW"/>
</dbReference>
<dbReference type="CDD" id="cd02440">
    <property type="entry name" value="AdoMet_MTases"/>
    <property type="match status" value="1"/>
</dbReference>
<dbReference type="GO" id="GO:0008757">
    <property type="term" value="F:S-adenosylmethionine-dependent methyltransferase activity"/>
    <property type="evidence" value="ECO:0007669"/>
    <property type="project" value="InterPro"/>
</dbReference>
<dbReference type="InterPro" id="IPR050508">
    <property type="entry name" value="Methyltransf_Superfamily"/>
</dbReference>
<dbReference type="InterPro" id="IPR013216">
    <property type="entry name" value="Methyltransf_11"/>
</dbReference>
<feature type="domain" description="Methyltransferase type 11" evidence="1">
    <location>
        <begin position="40"/>
        <end position="146"/>
    </location>
</feature>
<dbReference type="Gene3D" id="3.40.50.150">
    <property type="entry name" value="Vaccinia Virus protein VP39"/>
    <property type="match status" value="1"/>
</dbReference>
<accession>A0A163ER61</accession>
<dbReference type="AlphaFoldDB" id="A0A163ER61"/>
<evidence type="ECO:0000313" key="2">
    <source>
        <dbReference type="EMBL" id="KZS43961.1"/>
    </source>
</evidence>
<dbReference type="RefSeq" id="WP_063480141.1">
    <property type="nucleotide sequence ID" value="NZ_CP147845.1"/>
</dbReference>
<dbReference type="Proteomes" id="UP000076796">
    <property type="component" value="Unassembled WGS sequence"/>
</dbReference>
<name>A0A163ER61_9BACL</name>
<sequence>MAIDDIYNKQAEAYETMVSRQPDVSGVIHGIRSYEGLDVLDLGAGSGRLSIPLASDVSSLICTDISQPMLDILDDKLAHLHHTRNWTTVVADHRSLPLVSSSVDLVVSGWTISYLAHSNQENCRQNLEQVMAELQRVLRPGGTIIILETMGTGTDTPNPPDFLVDYYAQLERTYGFNHRWIRMDYVFDTVEEAQQCTGFFFGEELSDKIQANQWSTVPECAGVWWKHV</sequence>
<keyword evidence="2" id="KW-0808">Transferase</keyword>
<evidence type="ECO:0000259" key="1">
    <source>
        <dbReference type="Pfam" id="PF08241"/>
    </source>
</evidence>
<keyword evidence="3" id="KW-1185">Reference proteome</keyword>
<evidence type="ECO:0000313" key="3">
    <source>
        <dbReference type="Proteomes" id="UP000076796"/>
    </source>
</evidence>
<gene>
    <name evidence="2" type="ORF">AWU65_28205</name>
</gene>
<proteinExistence type="predicted"/>
<dbReference type="OrthoDB" id="9784101at2"/>
<dbReference type="STRING" id="59843.A3958_00490"/>
<dbReference type="GeneID" id="97554472"/>
<dbReference type="EMBL" id="LWMH01000002">
    <property type="protein sequence ID" value="KZS43961.1"/>
    <property type="molecule type" value="Genomic_DNA"/>
</dbReference>
<dbReference type="Pfam" id="PF08241">
    <property type="entry name" value="Methyltransf_11"/>
    <property type="match status" value="1"/>
</dbReference>
<dbReference type="InterPro" id="IPR029063">
    <property type="entry name" value="SAM-dependent_MTases_sf"/>
</dbReference>